<organism evidence="2 3">
    <name type="scientific">Nocardia transvalensis</name>
    <dbReference type="NCBI Taxonomy" id="37333"/>
    <lineage>
        <taxon>Bacteria</taxon>
        <taxon>Bacillati</taxon>
        <taxon>Actinomycetota</taxon>
        <taxon>Actinomycetes</taxon>
        <taxon>Mycobacteriales</taxon>
        <taxon>Nocardiaceae</taxon>
        <taxon>Nocardia</taxon>
    </lineage>
</organism>
<reference evidence="2 3" key="1">
    <citation type="submission" date="2020-08" db="EMBL/GenBank/DDBJ databases">
        <title>Sequencing the genomes of 1000 actinobacteria strains.</title>
        <authorList>
            <person name="Klenk H.-P."/>
        </authorList>
    </citation>
    <scope>NUCLEOTIDE SEQUENCE [LARGE SCALE GENOMIC DNA]</scope>
    <source>
        <strain evidence="2 3">DSM 43582</strain>
    </source>
</reference>
<dbReference type="EMBL" id="JACHIT010000001">
    <property type="protein sequence ID" value="MBB5912028.1"/>
    <property type="molecule type" value="Genomic_DNA"/>
</dbReference>
<accession>A0A7W9PA86</accession>
<feature type="transmembrane region" description="Helical" evidence="1">
    <location>
        <begin position="60"/>
        <end position="79"/>
    </location>
</feature>
<keyword evidence="1" id="KW-0812">Transmembrane</keyword>
<dbReference type="RefSeq" id="WP_040753118.1">
    <property type="nucleotide sequence ID" value="NZ_JACHIT010000001.1"/>
</dbReference>
<evidence type="ECO:0000313" key="2">
    <source>
        <dbReference type="EMBL" id="MBB5912028.1"/>
    </source>
</evidence>
<gene>
    <name evidence="2" type="ORF">BJY24_000895</name>
</gene>
<protein>
    <submittedName>
        <fullName evidence="2">Uncharacterized protein</fullName>
    </submittedName>
</protein>
<dbReference type="AlphaFoldDB" id="A0A7W9PA86"/>
<keyword evidence="1" id="KW-1133">Transmembrane helix</keyword>
<evidence type="ECO:0000313" key="3">
    <source>
        <dbReference type="Proteomes" id="UP000540412"/>
    </source>
</evidence>
<keyword evidence="1" id="KW-0472">Membrane</keyword>
<sequence length="83" mass="8536">MALGDDDVIAGNGLPAGQAAFAPSESTVQIGQQEAGPVGVGTPPARSTPRLRRLLGLPRVSTMVLMSVWVAVLVLYLQVRPGG</sequence>
<keyword evidence="3" id="KW-1185">Reference proteome</keyword>
<comment type="caution">
    <text evidence="2">The sequence shown here is derived from an EMBL/GenBank/DDBJ whole genome shotgun (WGS) entry which is preliminary data.</text>
</comment>
<dbReference type="Proteomes" id="UP000540412">
    <property type="component" value="Unassembled WGS sequence"/>
</dbReference>
<evidence type="ECO:0000256" key="1">
    <source>
        <dbReference type="SAM" id="Phobius"/>
    </source>
</evidence>
<name>A0A7W9PA86_9NOCA</name>
<proteinExistence type="predicted"/>